<dbReference type="Gene3D" id="1.10.357.10">
    <property type="entry name" value="Tetracycline Repressor, domain 2"/>
    <property type="match status" value="1"/>
</dbReference>
<organism evidence="6 7">
    <name type="scientific">Bailinhaonella thermotolerans</name>
    <dbReference type="NCBI Taxonomy" id="1070861"/>
    <lineage>
        <taxon>Bacteria</taxon>
        <taxon>Bacillati</taxon>
        <taxon>Actinomycetota</taxon>
        <taxon>Actinomycetes</taxon>
        <taxon>Streptosporangiales</taxon>
        <taxon>Streptosporangiaceae</taxon>
        <taxon>Bailinhaonella</taxon>
    </lineage>
</organism>
<evidence type="ECO:0000256" key="2">
    <source>
        <dbReference type="ARBA" id="ARBA00023125"/>
    </source>
</evidence>
<dbReference type="SUPFAM" id="SSF46689">
    <property type="entry name" value="Homeodomain-like"/>
    <property type="match status" value="1"/>
</dbReference>
<evidence type="ECO:0000256" key="1">
    <source>
        <dbReference type="ARBA" id="ARBA00023015"/>
    </source>
</evidence>
<dbReference type="EMBL" id="QZEY01000012">
    <property type="protein sequence ID" value="RJL26481.1"/>
    <property type="molecule type" value="Genomic_DNA"/>
</dbReference>
<dbReference type="Gene3D" id="1.10.10.60">
    <property type="entry name" value="Homeodomain-like"/>
    <property type="match status" value="1"/>
</dbReference>
<evidence type="ECO:0000256" key="4">
    <source>
        <dbReference type="PROSITE-ProRule" id="PRU00335"/>
    </source>
</evidence>
<dbReference type="OrthoDB" id="3787664at2"/>
<dbReference type="PRINTS" id="PR00455">
    <property type="entry name" value="HTHTETR"/>
</dbReference>
<gene>
    <name evidence="6" type="ORF">D5H75_26195</name>
</gene>
<keyword evidence="7" id="KW-1185">Reference proteome</keyword>
<dbReference type="AlphaFoldDB" id="A0A3A4ADG7"/>
<dbReference type="GO" id="GO:0000976">
    <property type="term" value="F:transcription cis-regulatory region binding"/>
    <property type="evidence" value="ECO:0007669"/>
    <property type="project" value="TreeGrafter"/>
</dbReference>
<dbReference type="RefSeq" id="WP_119929211.1">
    <property type="nucleotide sequence ID" value="NZ_QZEY01000012.1"/>
</dbReference>
<evidence type="ECO:0000259" key="5">
    <source>
        <dbReference type="PROSITE" id="PS50977"/>
    </source>
</evidence>
<name>A0A3A4ADG7_9ACTN</name>
<dbReference type="PANTHER" id="PTHR30055:SF238">
    <property type="entry name" value="MYCOFACTOCIN BIOSYNTHESIS TRANSCRIPTIONAL REGULATOR MFTR-RELATED"/>
    <property type="match status" value="1"/>
</dbReference>
<feature type="domain" description="HTH tetR-type" evidence="5">
    <location>
        <begin position="18"/>
        <end position="78"/>
    </location>
</feature>
<dbReference type="InterPro" id="IPR050109">
    <property type="entry name" value="HTH-type_TetR-like_transc_reg"/>
</dbReference>
<keyword evidence="3" id="KW-0804">Transcription</keyword>
<reference evidence="6 7" key="1">
    <citation type="submission" date="2018-09" db="EMBL/GenBank/DDBJ databases">
        <title>YIM 75507 draft genome.</title>
        <authorList>
            <person name="Tang S."/>
            <person name="Feng Y."/>
        </authorList>
    </citation>
    <scope>NUCLEOTIDE SEQUENCE [LARGE SCALE GENOMIC DNA]</scope>
    <source>
        <strain evidence="6 7">YIM 75507</strain>
    </source>
</reference>
<dbReference type="GO" id="GO:0003700">
    <property type="term" value="F:DNA-binding transcription factor activity"/>
    <property type="evidence" value="ECO:0007669"/>
    <property type="project" value="TreeGrafter"/>
</dbReference>
<protein>
    <submittedName>
        <fullName evidence="6">TetR family transcriptional regulator</fullName>
    </submittedName>
</protein>
<proteinExistence type="predicted"/>
<sequence length="207" mass="23028">MYAEPDLRELPLRERKKLRTRRALADTALRLFTERGYDRTTCDDVADEVEVSKRTLFRNFATKEDLAMAADAELWDAFLDEIETGPLTGPVVETLRRTIYEVLTGLDEDWDRRFLATRALVAATPALHVHGLRFCATTIDRAVTRVAAATGLADGLRLRLAVEVTIAAWHTASLTWSEAGGPDGRRGLIRHLDEAFSALPDVLALAP</sequence>
<keyword evidence="1" id="KW-0805">Transcription regulation</keyword>
<evidence type="ECO:0000313" key="6">
    <source>
        <dbReference type="EMBL" id="RJL26481.1"/>
    </source>
</evidence>
<accession>A0A3A4ADG7</accession>
<dbReference type="InterPro" id="IPR001647">
    <property type="entry name" value="HTH_TetR"/>
</dbReference>
<feature type="DNA-binding region" description="H-T-H motif" evidence="4">
    <location>
        <begin position="41"/>
        <end position="60"/>
    </location>
</feature>
<dbReference type="Proteomes" id="UP000265768">
    <property type="component" value="Unassembled WGS sequence"/>
</dbReference>
<evidence type="ECO:0000313" key="7">
    <source>
        <dbReference type="Proteomes" id="UP000265768"/>
    </source>
</evidence>
<keyword evidence="2 4" id="KW-0238">DNA-binding</keyword>
<dbReference type="PROSITE" id="PS50977">
    <property type="entry name" value="HTH_TETR_2"/>
    <property type="match status" value="1"/>
</dbReference>
<dbReference type="PANTHER" id="PTHR30055">
    <property type="entry name" value="HTH-TYPE TRANSCRIPTIONAL REGULATOR RUTR"/>
    <property type="match status" value="1"/>
</dbReference>
<evidence type="ECO:0000256" key="3">
    <source>
        <dbReference type="ARBA" id="ARBA00023163"/>
    </source>
</evidence>
<dbReference type="Pfam" id="PF00440">
    <property type="entry name" value="TetR_N"/>
    <property type="match status" value="1"/>
</dbReference>
<dbReference type="InterPro" id="IPR009057">
    <property type="entry name" value="Homeodomain-like_sf"/>
</dbReference>
<comment type="caution">
    <text evidence="6">The sequence shown here is derived from an EMBL/GenBank/DDBJ whole genome shotgun (WGS) entry which is preliminary data.</text>
</comment>